<dbReference type="EMBL" id="LZEX01000034">
    <property type="protein sequence ID" value="OBU04889.1"/>
    <property type="molecule type" value="Genomic_DNA"/>
</dbReference>
<evidence type="ECO:0000313" key="1">
    <source>
        <dbReference type="EMBL" id="OBU04889.1"/>
    </source>
</evidence>
<dbReference type="Proteomes" id="UP000092247">
    <property type="component" value="Unassembled WGS sequence"/>
</dbReference>
<evidence type="ECO:0000313" key="2">
    <source>
        <dbReference type="Proteomes" id="UP000092247"/>
    </source>
</evidence>
<reference evidence="1 2" key="1">
    <citation type="submission" date="2016-06" db="EMBL/GenBank/DDBJ databases">
        <authorList>
            <person name="Kjaerup R.B."/>
            <person name="Dalgaard T.S."/>
            <person name="Juul-Madsen H.R."/>
        </authorList>
    </citation>
    <scope>NUCLEOTIDE SEQUENCE [LARGE SCALE GENOMIC DNA]</scope>
    <source>
        <strain evidence="1 2">GCSL-Mp3</strain>
    </source>
</reference>
<proteinExistence type="predicted"/>
<sequence>MLNAHKLLTSQNDYFILVGKNGSGKSRLLHDLAEDLHNSGYNTITVSNTLFDKFEVHPQSLYYSYIGSKLGRNFPAQAIKNTLSTESPKKVSHIFSVLNHIGYEQKIGIKVKFRKKFKDAIRYSTNAFDDYYPIFF</sequence>
<accession>A0A1B8H742</accession>
<dbReference type="AlphaFoldDB" id="A0A1B8H742"/>
<dbReference type="InterPro" id="IPR027417">
    <property type="entry name" value="P-loop_NTPase"/>
</dbReference>
<name>A0A1B8H742_9GAMM</name>
<dbReference type="SUPFAM" id="SSF52540">
    <property type="entry name" value="P-loop containing nucleoside triphosphate hydrolases"/>
    <property type="match status" value="1"/>
</dbReference>
<dbReference type="RefSeq" id="WP_067424834.1">
    <property type="nucleotide sequence ID" value="NZ_LZEX01000034.1"/>
</dbReference>
<protein>
    <submittedName>
        <fullName evidence="1">Uncharacterized protein</fullName>
    </submittedName>
</protein>
<comment type="caution">
    <text evidence="1">The sequence shown here is derived from an EMBL/GenBank/DDBJ whole genome shotgun (WGS) entry which is preliminary data.</text>
</comment>
<gene>
    <name evidence="1" type="ORF">AYY17_08340</name>
</gene>
<organism evidence="1 2">
    <name type="scientific">Morganella psychrotolerans</name>
    <dbReference type="NCBI Taxonomy" id="368603"/>
    <lineage>
        <taxon>Bacteria</taxon>
        <taxon>Pseudomonadati</taxon>
        <taxon>Pseudomonadota</taxon>
        <taxon>Gammaproteobacteria</taxon>
        <taxon>Enterobacterales</taxon>
        <taxon>Morganellaceae</taxon>
        <taxon>Morganella</taxon>
    </lineage>
</organism>